<dbReference type="OrthoDB" id="10535012at2759"/>
<sequence>MHQALDFSSIHRLGLFSMTVTRPPSARSLSSSSAKRSLLGRTGHGSMVDADTVNTDAKNVKPKRDETNVRRWWLEKRRLFDMDIL</sequence>
<dbReference type="EMBL" id="KV417525">
    <property type="protein sequence ID" value="KZP24646.1"/>
    <property type="molecule type" value="Genomic_DNA"/>
</dbReference>
<evidence type="ECO:0000313" key="2">
    <source>
        <dbReference type="EMBL" id="KZP24646.1"/>
    </source>
</evidence>
<accession>A0A166N4Z7</accession>
<reference evidence="2 3" key="1">
    <citation type="journal article" date="2016" name="Mol. Biol. Evol.">
        <title>Comparative Genomics of Early-Diverging Mushroom-Forming Fungi Provides Insights into the Origins of Lignocellulose Decay Capabilities.</title>
        <authorList>
            <person name="Nagy L.G."/>
            <person name="Riley R."/>
            <person name="Tritt A."/>
            <person name="Adam C."/>
            <person name="Daum C."/>
            <person name="Floudas D."/>
            <person name="Sun H."/>
            <person name="Yadav J.S."/>
            <person name="Pangilinan J."/>
            <person name="Larsson K.H."/>
            <person name="Matsuura K."/>
            <person name="Barry K."/>
            <person name="Labutti K."/>
            <person name="Kuo R."/>
            <person name="Ohm R.A."/>
            <person name="Bhattacharya S.S."/>
            <person name="Shirouzu T."/>
            <person name="Yoshinaga Y."/>
            <person name="Martin F.M."/>
            <person name="Grigoriev I.V."/>
            <person name="Hibbett D.S."/>
        </authorList>
    </citation>
    <scope>NUCLEOTIDE SEQUENCE [LARGE SCALE GENOMIC DNA]</scope>
    <source>
        <strain evidence="2 3">CBS 109695</strain>
    </source>
</reference>
<evidence type="ECO:0000256" key="1">
    <source>
        <dbReference type="SAM" id="MobiDB-lite"/>
    </source>
</evidence>
<protein>
    <submittedName>
        <fullName evidence="2">Uncharacterized protein</fullName>
    </submittedName>
</protein>
<name>A0A166N4Z7_9AGAM</name>
<dbReference type="AlphaFoldDB" id="A0A166N4Z7"/>
<feature type="compositionally biased region" description="Low complexity" evidence="1">
    <location>
        <begin position="22"/>
        <end position="39"/>
    </location>
</feature>
<keyword evidence="3" id="KW-1185">Reference proteome</keyword>
<evidence type="ECO:0000313" key="3">
    <source>
        <dbReference type="Proteomes" id="UP000076532"/>
    </source>
</evidence>
<gene>
    <name evidence="2" type="ORF">FIBSPDRAFT_856847</name>
</gene>
<dbReference type="Proteomes" id="UP000076532">
    <property type="component" value="Unassembled WGS sequence"/>
</dbReference>
<organism evidence="2 3">
    <name type="scientific">Athelia psychrophila</name>
    <dbReference type="NCBI Taxonomy" id="1759441"/>
    <lineage>
        <taxon>Eukaryota</taxon>
        <taxon>Fungi</taxon>
        <taxon>Dikarya</taxon>
        <taxon>Basidiomycota</taxon>
        <taxon>Agaricomycotina</taxon>
        <taxon>Agaricomycetes</taxon>
        <taxon>Agaricomycetidae</taxon>
        <taxon>Atheliales</taxon>
        <taxon>Atheliaceae</taxon>
        <taxon>Athelia</taxon>
    </lineage>
</organism>
<feature type="region of interest" description="Disordered" evidence="1">
    <location>
        <begin position="22"/>
        <end position="62"/>
    </location>
</feature>
<proteinExistence type="predicted"/>